<dbReference type="PROSITE" id="PS50937">
    <property type="entry name" value="HTH_MERR_2"/>
    <property type="match status" value="1"/>
</dbReference>
<dbReference type="InterPro" id="IPR047057">
    <property type="entry name" value="MerR_fam"/>
</dbReference>
<dbReference type="Gene3D" id="1.10.1660.10">
    <property type="match status" value="1"/>
</dbReference>
<comment type="caution">
    <text evidence="4">The sequence shown here is derived from an EMBL/GenBank/DDBJ whole genome shotgun (WGS) entry which is preliminary data.</text>
</comment>
<name>A0AB35U6S9_9FIRM</name>
<feature type="domain" description="HTH merR-type" evidence="3">
    <location>
        <begin position="40"/>
        <end position="100"/>
    </location>
</feature>
<dbReference type="GO" id="GO:0003700">
    <property type="term" value="F:DNA-binding transcription factor activity"/>
    <property type="evidence" value="ECO:0007669"/>
    <property type="project" value="InterPro"/>
</dbReference>
<evidence type="ECO:0000256" key="2">
    <source>
        <dbReference type="SAM" id="Coils"/>
    </source>
</evidence>
<gene>
    <name evidence="4" type="ORF">MOZ60_05700</name>
</gene>
<dbReference type="InterPro" id="IPR000551">
    <property type="entry name" value="MerR-type_HTH_dom"/>
</dbReference>
<protein>
    <submittedName>
        <fullName evidence="4">MerR family transcriptional regulator</fullName>
    </submittedName>
</protein>
<dbReference type="SMART" id="SM00422">
    <property type="entry name" value="HTH_MERR"/>
    <property type="match status" value="1"/>
</dbReference>
<keyword evidence="1" id="KW-0238">DNA-binding</keyword>
<keyword evidence="2" id="KW-0175">Coiled coil</keyword>
<accession>A0AB35U6S9</accession>
<sequence length="139" mass="15731">MKKNHTETGIDYLTGLIRNSCTLADTSQPMKTVHDVCKETGITRKTLFYYDKIGLLKPTNRNGKQHGKMYSSSAIARLKTIMAYQSCGLTLKEIDAILNQDGDEEAILQQAKTRLSKTMKKLEHQIRLLDALLQSRSEQ</sequence>
<dbReference type="EMBL" id="JALBUR010000011">
    <property type="protein sequence ID" value="MDX8419582.1"/>
    <property type="molecule type" value="Genomic_DNA"/>
</dbReference>
<dbReference type="SUPFAM" id="SSF46955">
    <property type="entry name" value="Putative DNA-binding domain"/>
    <property type="match status" value="1"/>
</dbReference>
<evidence type="ECO:0000313" key="5">
    <source>
        <dbReference type="Proteomes" id="UP001286174"/>
    </source>
</evidence>
<evidence type="ECO:0000259" key="3">
    <source>
        <dbReference type="PROSITE" id="PS50937"/>
    </source>
</evidence>
<keyword evidence="5" id="KW-1185">Reference proteome</keyword>
<proteinExistence type="predicted"/>
<organism evidence="4 5">
    <name type="scientific">Grylomicrobium aquisgranensis</name>
    <dbReference type="NCBI Taxonomy" id="2926318"/>
    <lineage>
        <taxon>Bacteria</taxon>
        <taxon>Bacillati</taxon>
        <taxon>Bacillota</taxon>
        <taxon>Erysipelotrichia</taxon>
        <taxon>Erysipelotrichales</taxon>
        <taxon>Erysipelotrichaceae</taxon>
        <taxon>Grylomicrobium</taxon>
    </lineage>
</organism>
<dbReference type="Proteomes" id="UP001286174">
    <property type="component" value="Unassembled WGS sequence"/>
</dbReference>
<evidence type="ECO:0000256" key="1">
    <source>
        <dbReference type="ARBA" id="ARBA00023125"/>
    </source>
</evidence>
<dbReference type="PANTHER" id="PTHR30204:SF90">
    <property type="entry name" value="HTH-TYPE TRANSCRIPTIONAL ACTIVATOR MTA"/>
    <property type="match status" value="1"/>
</dbReference>
<dbReference type="InterPro" id="IPR009061">
    <property type="entry name" value="DNA-bd_dom_put_sf"/>
</dbReference>
<evidence type="ECO:0000313" key="4">
    <source>
        <dbReference type="EMBL" id="MDX8419582.1"/>
    </source>
</evidence>
<feature type="coiled-coil region" evidence="2">
    <location>
        <begin position="105"/>
        <end position="132"/>
    </location>
</feature>
<reference evidence="4 5" key="1">
    <citation type="submission" date="2022-03" db="EMBL/GenBank/DDBJ databases">
        <title>Novel taxa within the pig intestine.</title>
        <authorList>
            <person name="Wylensek D."/>
            <person name="Bishof K."/>
            <person name="Afrizal A."/>
            <person name="Clavel T."/>
        </authorList>
    </citation>
    <scope>NUCLEOTIDE SEQUENCE [LARGE SCALE GENOMIC DNA]</scope>
    <source>
        <strain evidence="4 5">CLA-KB-P133</strain>
    </source>
</reference>
<dbReference type="RefSeq" id="WP_370595955.1">
    <property type="nucleotide sequence ID" value="NZ_JALBUR010000011.1"/>
</dbReference>
<dbReference type="GO" id="GO:0003677">
    <property type="term" value="F:DNA binding"/>
    <property type="evidence" value="ECO:0007669"/>
    <property type="project" value="UniProtKB-KW"/>
</dbReference>
<dbReference type="PANTHER" id="PTHR30204">
    <property type="entry name" value="REDOX-CYCLING DRUG-SENSING TRANSCRIPTIONAL ACTIVATOR SOXR"/>
    <property type="match status" value="1"/>
</dbReference>
<dbReference type="AlphaFoldDB" id="A0AB35U6S9"/>
<dbReference type="Pfam" id="PF13411">
    <property type="entry name" value="MerR_1"/>
    <property type="match status" value="1"/>
</dbReference>